<keyword evidence="6 8" id="KW-0413">Isomerase</keyword>
<dbReference type="InterPro" id="IPR011013">
    <property type="entry name" value="Gal_mutarotase_sf_dom"/>
</dbReference>
<dbReference type="InterPro" id="IPR018052">
    <property type="entry name" value="Ald1_epimerase_CS"/>
</dbReference>
<evidence type="ECO:0000256" key="8">
    <source>
        <dbReference type="PIRNR" id="PIRNR005096"/>
    </source>
</evidence>
<name>A0A840P0B7_9ACTN</name>
<feature type="binding site" evidence="10">
    <location>
        <position position="246"/>
    </location>
    <ligand>
        <name>beta-D-galactose</name>
        <dbReference type="ChEBI" id="CHEBI:27667"/>
    </ligand>
</feature>
<dbReference type="AlphaFoldDB" id="A0A840P0B7"/>
<feature type="active site" description="Proton donor" evidence="9">
    <location>
        <position position="174"/>
    </location>
</feature>
<dbReference type="GO" id="GO:0030246">
    <property type="term" value="F:carbohydrate binding"/>
    <property type="evidence" value="ECO:0007669"/>
    <property type="project" value="InterPro"/>
</dbReference>
<sequence>MRESFGHLPSGEPVERHVLDNGGGLRVGVLTYGAIIQSIEVPDSRGTRANVALHCDTIEDYLTRSRYFGALVGRYGNRIAGGRFTLDGVTYTLARNQEPNHLHGGEQGFDKRLWSVHEADDVTLTLSYTSPDGEEGYPGTLTATVTYEVTPQDELRITYAATTDAPTVVNLTNHSYFNLAGAGHGDILGHVVMLDADAYLPVDENKIPLGDPAQVSGTPFDFTIPTAVGARIDEKHPQLIIGGGYDHCWVFNEGDGVKARVVDGGSGRVMEVLTSEPGVQFYTGNSLDPEASGYGPHAGLCLETQHFPDSPNHPDYPTTVLRPGETYQSTTIYRFTTL</sequence>
<comment type="caution">
    <text evidence="12">The sequence shown here is derived from an EMBL/GenBank/DDBJ whole genome shotgun (WGS) entry which is preliminary data.</text>
</comment>
<comment type="pathway">
    <text evidence="2 8">Carbohydrate metabolism; hexose metabolism.</text>
</comment>
<dbReference type="PIRSF" id="PIRSF005096">
    <property type="entry name" value="GALM"/>
    <property type="match status" value="1"/>
</dbReference>
<dbReference type="GO" id="GO:0033499">
    <property type="term" value="P:galactose catabolic process via UDP-galactose, Leloir pathway"/>
    <property type="evidence" value="ECO:0007669"/>
    <property type="project" value="TreeGrafter"/>
</dbReference>
<dbReference type="PROSITE" id="PS00545">
    <property type="entry name" value="ALDOSE_1_EPIMERASE"/>
    <property type="match status" value="1"/>
</dbReference>
<keyword evidence="7 8" id="KW-0119">Carbohydrate metabolism</keyword>
<evidence type="ECO:0000256" key="4">
    <source>
        <dbReference type="ARBA" id="ARBA00013185"/>
    </source>
</evidence>
<dbReference type="SUPFAM" id="SSF74650">
    <property type="entry name" value="Galactose mutarotase-like"/>
    <property type="match status" value="1"/>
</dbReference>
<evidence type="ECO:0000313" key="12">
    <source>
        <dbReference type="EMBL" id="MBB5133168.1"/>
    </source>
</evidence>
<comment type="similarity">
    <text evidence="3 8">Belongs to the aldose epimerase family.</text>
</comment>
<keyword evidence="13" id="KW-1185">Reference proteome</keyword>
<reference evidence="12 13" key="1">
    <citation type="submission" date="2020-08" db="EMBL/GenBank/DDBJ databases">
        <title>Genomic Encyclopedia of Type Strains, Phase IV (KMG-IV): sequencing the most valuable type-strain genomes for metagenomic binning, comparative biology and taxonomic classification.</title>
        <authorList>
            <person name="Goeker M."/>
        </authorList>
    </citation>
    <scope>NUCLEOTIDE SEQUENCE [LARGE SCALE GENOMIC DNA]</scope>
    <source>
        <strain evidence="12 13">DSM 45615</strain>
    </source>
</reference>
<evidence type="ECO:0000256" key="2">
    <source>
        <dbReference type="ARBA" id="ARBA00005028"/>
    </source>
</evidence>
<evidence type="ECO:0000256" key="6">
    <source>
        <dbReference type="ARBA" id="ARBA00023235"/>
    </source>
</evidence>
<dbReference type="UniPathway" id="UPA00242"/>
<evidence type="ECO:0000256" key="10">
    <source>
        <dbReference type="PIRSR" id="PIRSR005096-2"/>
    </source>
</evidence>
<accession>A0A840P0B7</accession>
<dbReference type="InterPro" id="IPR008183">
    <property type="entry name" value="Aldose_1/G6P_1-epimerase"/>
</dbReference>
<dbReference type="Gene3D" id="2.70.98.10">
    <property type="match status" value="1"/>
</dbReference>
<evidence type="ECO:0000256" key="11">
    <source>
        <dbReference type="PIRSR" id="PIRSR005096-3"/>
    </source>
</evidence>
<protein>
    <recommendedName>
        <fullName evidence="5 8">Aldose 1-epimerase</fullName>
        <ecNumber evidence="4 8">5.1.3.3</ecNumber>
    </recommendedName>
</protein>
<dbReference type="Proteomes" id="UP000578449">
    <property type="component" value="Unassembled WGS sequence"/>
</dbReference>
<feature type="active site" description="Proton acceptor" evidence="9">
    <location>
        <position position="303"/>
    </location>
</feature>
<feature type="binding site" evidence="11">
    <location>
        <begin position="77"/>
        <end position="78"/>
    </location>
    <ligand>
        <name>beta-D-galactose</name>
        <dbReference type="ChEBI" id="CHEBI:27667"/>
    </ligand>
</feature>
<dbReference type="PANTHER" id="PTHR10091">
    <property type="entry name" value="ALDOSE-1-EPIMERASE"/>
    <property type="match status" value="1"/>
</dbReference>
<evidence type="ECO:0000256" key="9">
    <source>
        <dbReference type="PIRSR" id="PIRSR005096-1"/>
    </source>
</evidence>
<comment type="catalytic activity">
    <reaction evidence="1 8">
        <text>alpha-D-glucose = beta-D-glucose</text>
        <dbReference type="Rhea" id="RHEA:10264"/>
        <dbReference type="ChEBI" id="CHEBI:15903"/>
        <dbReference type="ChEBI" id="CHEBI:17925"/>
        <dbReference type="EC" id="5.1.3.3"/>
    </reaction>
</comment>
<evidence type="ECO:0000256" key="5">
    <source>
        <dbReference type="ARBA" id="ARBA00014165"/>
    </source>
</evidence>
<dbReference type="InterPro" id="IPR015443">
    <property type="entry name" value="Aldose_1-epimerase"/>
</dbReference>
<dbReference type="Pfam" id="PF01263">
    <property type="entry name" value="Aldose_epim"/>
    <property type="match status" value="1"/>
</dbReference>
<dbReference type="EMBL" id="JACHGN010000005">
    <property type="protein sequence ID" value="MBB5133168.1"/>
    <property type="molecule type" value="Genomic_DNA"/>
</dbReference>
<dbReference type="GO" id="GO:0006006">
    <property type="term" value="P:glucose metabolic process"/>
    <property type="evidence" value="ECO:0007669"/>
    <property type="project" value="TreeGrafter"/>
</dbReference>
<evidence type="ECO:0000256" key="1">
    <source>
        <dbReference type="ARBA" id="ARBA00001614"/>
    </source>
</evidence>
<dbReference type="GO" id="GO:0005737">
    <property type="term" value="C:cytoplasm"/>
    <property type="evidence" value="ECO:0007669"/>
    <property type="project" value="TreeGrafter"/>
</dbReference>
<evidence type="ECO:0000256" key="3">
    <source>
        <dbReference type="ARBA" id="ARBA00006206"/>
    </source>
</evidence>
<dbReference type="EC" id="5.1.3.3" evidence="4 8"/>
<dbReference type="RefSeq" id="WP_185050112.1">
    <property type="nucleotide sequence ID" value="NZ_BAABIX010000010.1"/>
</dbReference>
<dbReference type="PANTHER" id="PTHR10091:SF0">
    <property type="entry name" value="GALACTOSE MUTAROTASE"/>
    <property type="match status" value="1"/>
</dbReference>
<proteinExistence type="inferred from homology"/>
<gene>
    <name evidence="12" type="ORF">HNP84_002889</name>
</gene>
<feature type="binding site" evidence="11">
    <location>
        <begin position="174"/>
        <end position="176"/>
    </location>
    <ligand>
        <name>beta-D-galactose</name>
        <dbReference type="ChEBI" id="CHEBI:27667"/>
    </ligand>
</feature>
<dbReference type="GO" id="GO:0004034">
    <property type="term" value="F:aldose 1-epimerase activity"/>
    <property type="evidence" value="ECO:0007669"/>
    <property type="project" value="UniProtKB-EC"/>
</dbReference>
<dbReference type="NCBIfam" id="NF008277">
    <property type="entry name" value="PRK11055.1"/>
    <property type="match status" value="1"/>
</dbReference>
<evidence type="ECO:0000256" key="7">
    <source>
        <dbReference type="ARBA" id="ARBA00023277"/>
    </source>
</evidence>
<dbReference type="CDD" id="cd09019">
    <property type="entry name" value="galactose_mutarotase_like"/>
    <property type="match status" value="1"/>
</dbReference>
<dbReference type="InterPro" id="IPR047215">
    <property type="entry name" value="Galactose_mutarotase-like"/>
</dbReference>
<organism evidence="12 13">
    <name type="scientific">Thermocatellispora tengchongensis</name>
    <dbReference type="NCBI Taxonomy" id="1073253"/>
    <lineage>
        <taxon>Bacteria</taxon>
        <taxon>Bacillati</taxon>
        <taxon>Actinomycetota</taxon>
        <taxon>Actinomycetes</taxon>
        <taxon>Streptosporangiales</taxon>
        <taxon>Streptosporangiaceae</taxon>
        <taxon>Thermocatellispora</taxon>
    </lineage>
</organism>
<dbReference type="InterPro" id="IPR014718">
    <property type="entry name" value="GH-type_carb-bd"/>
</dbReference>
<evidence type="ECO:0000313" key="13">
    <source>
        <dbReference type="Proteomes" id="UP000578449"/>
    </source>
</evidence>